<dbReference type="Pfam" id="PF04365">
    <property type="entry name" value="BrnT_toxin"/>
    <property type="match status" value="1"/>
</dbReference>
<evidence type="ECO:0008006" key="3">
    <source>
        <dbReference type="Google" id="ProtNLM"/>
    </source>
</evidence>
<evidence type="ECO:0000313" key="1">
    <source>
        <dbReference type="EMBL" id="ASG21675.1"/>
    </source>
</evidence>
<proteinExistence type="predicted"/>
<dbReference type="AlphaFoldDB" id="A0A248JSM0"/>
<sequence length="101" mass="11839">MKKRFVWDPDKAASNVRKHGVTFGAAIVAFADPFALTTQDRFEDGEERWQTLGIAEGFMLLMVAHTIWELDENGEELEIIRIISARRADRQERRRYEQETR</sequence>
<evidence type="ECO:0000313" key="2">
    <source>
        <dbReference type="Proteomes" id="UP000197153"/>
    </source>
</evidence>
<dbReference type="KEGG" id="nao:Y958_13340"/>
<reference evidence="1 2" key="1">
    <citation type="submission" date="2017-06" db="EMBL/GenBank/DDBJ databases">
        <title>Complete genome sequence of Nitrospirillum amazonense strain CBAmC, an endophytic nitrogen-fixing and plant growth-promoting bacterium, isolated from sugarcane.</title>
        <authorList>
            <person name="Schwab S."/>
            <person name="dos Santos Teixeira K.R."/>
            <person name="Simoes Araujo J.L."/>
            <person name="Soares Vidal M."/>
            <person name="Borges de Freitas H.R."/>
            <person name="Rivello Crivelaro A.L."/>
            <person name="Bueno de Camargo Nunes A."/>
            <person name="dos Santos C.M."/>
            <person name="Palmeira da Silva Rosa D."/>
            <person name="da Silva Padilha D."/>
            <person name="da Silva E."/>
            <person name="Araujo Terra L."/>
            <person name="Soares Mendes V."/>
            <person name="Farinelli L."/>
            <person name="Magalhaes Cruz L."/>
            <person name="Baldani J.I."/>
        </authorList>
    </citation>
    <scope>NUCLEOTIDE SEQUENCE [LARGE SCALE GENOMIC DNA]</scope>
    <source>
        <strain evidence="1 2">CBAmC</strain>
    </source>
</reference>
<dbReference type="InterPro" id="IPR038573">
    <property type="entry name" value="BrnT_sf"/>
</dbReference>
<organism evidence="1 2">
    <name type="scientific">Nitrospirillum viridazoti CBAmc</name>
    <dbReference type="NCBI Taxonomy" id="1441467"/>
    <lineage>
        <taxon>Bacteria</taxon>
        <taxon>Pseudomonadati</taxon>
        <taxon>Pseudomonadota</taxon>
        <taxon>Alphaproteobacteria</taxon>
        <taxon>Rhodospirillales</taxon>
        <taxon>Azospirillaceae</taxon>
        <taxon>Nitrospirillum</taxon>
        <taxon>Nitrospirillum viridazoti</taxon>
    </lineage>
</organism>
<protein>
    <recommendedName>
        <fullName evidence="3">BrnT family toxin</fullName>
    </recommendedName>
</protein>
<dbReference type="Proteomes" id="UP000197153">
    <property type="component" value="Chromosome 1"/>
</dbReference>
<gene>
    <name evidence="1" type="ORF">Y958_13340</name>
</gene>
<dbReference type="Gene3D" id="3.10.450.530">
    <property type="entry name" value="Ribonuclease toxin, BrnT, of type II toxin-antitoxin system"/>
    <property type="match status" value="1"/>
</dbReference>
<dbReference type="RefSeq" id="WP_088872352.1">
    <property type="nucleotide sequence ID" value="NZ_CP022110.1"/>
</dbReference>
<dbReference type="EMBL" id="CP022110">
    <property type="protein sequence ID" value="ASG21675.1"/>
    <property type="molecule type" value="Genomic_DNA"/>
</dbReference>
<name>A0A248JSM0_9PROT</name>
<accession>A0A248JSM0</accession>
<dbReference type="InterPro" id="IPR007460">
    <property type="entry name" value="BrnT_toxin"/>
</dbReference>
<keyword evidence="2" id="KW-1185">Reference proteome</keyword>